<dbReference type="InterPro" id="IPR045147">
    <property type="entry name" value="ARI3A/B/C"/>
</dbReference>
<dbReference type="CDD" id="cd00298">
    <property type="entry name" value="ACD_sHsps_p23-like"/>
    <property type="match status" value="1"/>
</dbReference>
<dbReference type="PANTHER" id="PTHR15348:SF0">
    <property type="entry name" value="PROTEIN DEAD RINGER"/>
    <property type="match status" value="1"/>
</dbReference>
<dbReference type="InterPro" id="IPR008978">
    <property type="entry name" value="HSP20-like_chaperone"/>
</dbReference>
<dbReference type="EMBL" id="JAQQAF010000001">
    <property type="protein sequence ID" value="KAJ8512719.1"/>
    <property type="molecule type" value="Genomic_DNA"/>
</dbReference>
<feature type="compositionally biased region" description="Basic and acidic residues" evidence="7">
    <location>
        <begin position="138"/>
        <end position="175"/>
    </location>
</feature>
<dbReference type="Gene3D" id="2.60.40.790">
    <property type="match status" value="1"/>
</dbReference>
<feature type="compositionally biased region" description="Basic and acidic residues" evidence="7">
    <location>
        <begin position="305"/>
        <end position="330"/>
    </location>
</feature>
<organism evidence="10 11">
    <name type="scientific">Ensete ventricosum</name>
    <name type="common">Abyssinian banana</name>
    <name type="synonym">Musa ensete</name>
    <dbReference type="NCBI Taxonomy" id="4639"/>
    <lineage>
        <taxon>Eukaryota</taxon>
        <taxon>Viridiplantae</taxon>
        <taxon>Streptophyta</taxon>
        <taxon>Embryophyta</taxon>
        <taxon>Tracheophyta</taxon>
        <taxon>Spermatophyta</taxon>
        <taxon>Magnoliopsida</taxon>
        <taxon>Liliopsida</taxon>
        <taxon>Zingiberales</taxon>
        <taxon>Musaceae</taxon>
        <taxon>Ensete</taxon>
    </lineage>
</organism>
<dbReference type="PANTHER" id="PTHR15348">
    <property type="entry name" value="AT-RICH INTERACTIVE DOMAIN-CONTAINING PROTEIN ARID DOMAIN- CONTAINING PROTEIN DEAD RINGER PROTEIN B-CELL REGULATOR OF IGH TRANSCRIPTION BRIGHT"/>
    <property type="match status" value="1"/>
</dbReference>
<dbReference type="SUPFAM" id="SSF46774">
    <property type="entry name" value="ARID-like"/>
    <property type="match status" value="1"/>
</dbReference>
<feature type="compositionally biased region" description="Polar residues" evidence="7">
    <location>
        <begin position="334"/>
        <end position="344"/>
    </location>
</feature>
<feature type="compositionally biased region" description="Polar residues" evidence="7">
    <location>
        <begin position="360"/>
        <end position="371"/>
    </location>
</feature>
<feature type="compositionally biased region" description="Basic and acidic residues" evidence="7">
    <location>
        <begin position="209"/>
        <end position="221"/>
    </location>
</feature>
<protein>
    <recommendedName>
        <fullName evidence="12">ARID domain-containing protein</fullName>
    </recommendedName>
</protein>
<dbReference type="Pfam" id="PF00011">
    <property type="entry name" value="HSP20"/>
    <property type="match status" value="1"/>
</dbReference>
<evidence type="ECO:0000259" key="9">
    <source>
        <dbReference type="PROSITE" id="PS51011"/>
    </source>
</evidence>
<dbReference type="Pfam" id="PF01388">
    <property type="entry name" value="ARID"/>
    <property type="match status" value="1"/>
</dbReference>
<feature type="region of interest" description="Disordered" evidence="7">
    <location>
        <begin position="359"/>
        <end position="424"/>
    </location>
</feature>
<evidence type="ECO:0000256" key="2">
    <source>
        <dbReference type="ARBA" id="ARBA00023125"/>
    </source>
</evidence>
<feature type="compositionally biased region" description="Basic and acidic residues" evidence="7">
    <location>
        <begin position="183"/>
        <end position="202"/>
    </location>
</feature>
<feature type="domain" description="SHSP" evidence="8">
    <location>
        <begin position="607"/>
        <end position="708"/>
    </location>
</feature>
<proteinExistence type="inferred from homology"/>
<dbReference type="InterPro" id="IPR036431">
    <property type="entry name" value="ARID_dom_sf"/>
</dbReference>
<evidence type="ECO:0000256" key="6">
    <source>
        <dbReference type="RuleBase" id="RU003616"/>
    </source>
</evidence>
<evidence type="ECO:0000256" key="3">
    <source>
        <dbReference type="ARBA" id="ARBA00023163"/>
    </source>
</evidence>
<feature type="compositionally biased region" description="Basic and acidic residues" evidence="7">
    <location>
        <begin position="233"/>
        <end position="247"/>
    </location>
</feature>
<dbReference type="PROSITE" id="PS01031">
    <property type="entry name" value="SHSP"/>
    <property type="match status" value="1"/>
</dbReference>
<dbReference type="GO" id="GO:0005634">
    <property type="term" value="C:nucleus"/>
    <property type="evidence" value="ECO:0007669"/>
    <property type="project" value="TreeGrafter"/>
</dbReference>
<dbReference type="SMART" id="SM00501">
    <property type="entry name" value="BRIGHT"/>
    <property type="match status" value="1"/>
</dbReference>
<accession>A0AAV8S008</accession>
<keyword evidence="1" id="KW-0805">Transcription regulation</keyword>
<keyword evidence="4" id="KW-0539">Nucleus</keyword>
<name>A0AAV8S008_ENSVE</name>
<evidence type="ECO:0000259" key="8">
    <source>
        <dbReference type="PROSITE" id="PS01031"/>
    </source>
</evidence>
<dbReference type="FunFam" id="1.10.150.60:FF:000009">
    <property type="entry name" value="AT-rich interactive domain-containing protein 3"/>
    <property type="match status" value="1"/>
</dbReference>
<dbReference type="SMART" id="SM01014">
    <property type="entry name" value="ARID"/>
    <property type="match status" value="1"/>
</dbReference>
<sequence>MDADRRPALNFDHLPPPPASRTLLHHRRSLLHHRRGLWKWLCTRPSPPASTRPPRPVAHPRALGDVTDVRRSLLLHLLLLRLKLMMAEPIATVGPEEEMPVLPENKVTDAKVDDGDLQTLQKDHADDQSSQLGPEADLTGKSESVKIAAEHDISKELDDTHLEKPTEETHLEKTTDNTPSENLMEKISFEKQTVETPLEKLTDGAPSDKQTDDAPSEKQTDDAPSVKLTSDALPEKQRDDMSLEKQTIDMFSENQTDDIPLEKQTNDMSLETQRSEMSLEKKTDNIALEKQADDTLMNNQTDGIPLEKQKDTTSLEKQTDDSFLGKHTDDQGIVPSTQMETDSDQSGILNVKAEAENGAATITSENKTISAVTDVREPHPGDNYTKTPSKEEQTAGDNSTPIEGSNQSFIFEPYSDGDDSGTEEEQVAFIKELENFYRERSMEFKPPKFYGEALNCLKLWRTVTRLGGYDQVTACKLWRQVGESFKPPKTCTTISWSFRIFFEKALLEYEKHKIQTGELKFSMANLPGSMSVDNQVGGNQGSGSGRARRDAAARAMQGWHAQRLLNGEDKNSLSFMKRGTLKKRKAPNLDDAVKVAKTDPVKRQGDVIITDAGAPADWVKINVLRTKEFFEVYALVPGLLREEVQVQSDPAGRLIISGDPEQRDNPWGVTPFKKVITLPSRINPHQTSAVVSLHGQLFVRAPIDESDV</sequence>
<feature type="region of interest" description="Disordered" evidence="7">
    <location>
        <begin position="1"/>
        <end position="20"/>
    </location>
</feature>
<dbReference type="Gene3D" id="1.10.150.60">
    <property type="entry name" value="ARID DNA-binding domain"/>
    <property type="match status" value="1"/>
</dbReference>
<comment type="caution">
    <text evidence="10">The sequence shown here is derived from an EMBL/GenBank/DDBJ whole genome shotgun (WGS) entry which is preliminary data.</text>
</comment>
<evidence type="ECO:0000256" key="7">
    <source>
        <dbReference type="SAM" id="MobiDB-lite"/>
    </source>
</evidence>
<feature type="compositionally biased region" description="Polar residues" evidence="7">
    <location>
        <begin position="395"/>
        <end position="409"/>
    </location>
</feature>
<dbReference type="SUPFAM" id="SSF49764">
    <property type="entry name" value="HSP20-like chaperones"/>
    <property type="match status" value="1"/>
</dbReference>
<dbReference type="AlphaFoldDB" id="A0AAV8S008"/>
<comment type="similarity">
    <text evidence="5 6">Belongs to the small heat shock protein (HSP20) family.</text>
</comment>
<dbReference type="PROSITE" id="PS51011">
    <property type="entry name" value="ARID"/>
    <property type="match status" value="1"/>
</dbReference>
<dbReference type="Proteomes" id="UP001222027">
    <property type="component" value="Unassembled WGS sequence"/>
</dbReference>
<dbReference type="GO" id="GO:0003677">
    <property type="term" value="F:DNA binding"/>
    <property type="evidence" value="ECO:0007669"/>
    <property type="project" value="UniProtKB-KW"/>
</dbReference>
<keyword evidence="3" id="KW-0804">Transcription</keyword>
<keyword evidence="11" id="KW-1185">Reference proteome</keyword>
<gene>
    <name evidence="10" type="ORF">OPV22_003153</name>
</gene>
<dbReference type="GO" id="GO:0006357">
    <property type="term" value="P:regulation of transcription by RNA polymerase II"/>
    <property type="evidence" value="ECO:0007669"/>
    <property type="project" value="InterPro"/>
</dbReference>
<evidence type="ECO:0000256" key="4">
    <source>
        <dbReference type="ARBA" id="ARBA00023242"/>
    </source>
</evidence>
<evidence type="ECO:0000313" key="11">
    <source>
        <dbReference type="Proteomes" id="UP001222027"/>
    </source>
</evidence>
<dbReference type="CDD" id="cd16100">
    <property type="entry name" value="ARID"/>
    <property type="match status" value="1"/>
</dbReference>
<keyword evidence="2" id="KW-0238">DNA-binding</keyword>
<reference evidence="10 11" key="1">
    <citation type="submission" date="2022-12" db="EMBL/GenBank/DDBJ databases">
        <title>Chromosome-scale assembly of the Ensete ventricosum genome.</title>
        <authorList>
            <person name="Dussert Y."/>
            <person name="Stocks J."/>
            <person name="Wendawek A."/>
            <person name="Woldeyes F."/>
            <person name="Nichols R.A."/>
            <person name="Borrell J.S."/>
        </authorList>
    </citation>
    <scope>NUCLEOTIDE SEQUENCE [LARGE SCALE GENOMIC DNA]</scope>
    <source>
        <strain evidence="11">cv. Maze</strain>
        <tissue evidence="10">Seeds</tissue>
    </source>
</reference>
<evidence type="ECO:0000313" key="10">
    <source>
        <dbReference type="EMBL" id="KAJ8512719.1"/>
    </source>
</evidence>
<evidence type="ECO:0000256" key="1">
    <source>
        <dbReference type="ARBA" id="ARBA00023015"/>
    </source>
</evidence>
<feature type="compositionally biased region" description="Basic and acidic residues" evidence="7">
    <location>
        <begin position="273"/>
        <end position="284"/>
    </location>
</feature>
<feature type="region of interest" description="Disordered" evidence="7">
    <location>
        <begin position="122"/>
        <end position="344"/>
    </location>
</feature>
<dbReference type="InterPro" id="IPR002068">
    <property type="entry name" value="A-crystallin/Hsp20_dom"/>
</dbReference>
<feature type="compositionally biased region" description="Acidic residues" evidence="7">
    <location>
        <begin position="415"/>
        <end position="424"/>
    </location>
</feature>
<dbReference type="InterPro" id="IPR001606">
    <property type="entry name" value="ARID_dom"/>
</dbReference>
<feature type="domain" description="ARID" evidence="9">
    <location>
        <begin position="423"/>
        <end position="514"/>
    </location>
</feature>
<evidence type="ECO:0008006" key="12">
    <source>
        <dbReference type="Google" id="ProtNLM"/>
    </source>
</evidence>
<evidence type="ECO:0000256" key="5">
    <source>
        <dbReference type="PROSITE-ProRule" id="PRU00285"/>
    </source>
</evidence>